<comment type="similarity">
    <text evidence="1">Belongs to the UPF0246 family.</text>
</comment>
<dbReference type="Proteomes" id="UP000823618">
    <property type="component" value="Unassembled WGS sequence"/>
</dbReference>
<gene>
    <name evidence="2" type="primary">yaaA</name>
    <name evidence="2" type="ORF">IAC13_05680</name>
</gene>
<accession>A0A9D9I0H5</accession>
<reference evidence="2" key="2">
    <citation type="journal article" date="2021" name="PeerJ">
        <title>Extensive microbial diversity within the chicken gut microbiome revealed by metagenomics and culture.</title>
        <authorList>
            <person name="Gilroy R."/>
            <person name="Ravi A."/>
            <person name="Getino M."/>
            <person name="Pursley I."/>
            <person name="Horton D.L."/>
            <person name="Alikhan N.F."/>
            <person name="Baker D."/>
            <person name="Gharbi K."/>
            <person name="Hall N."/>
            <person name="Watson M."/>
            <person name="Adriaenssens E.M."/>
            <person name="Foster-Nyarko E."/>
            <person name="Jarju S."/>
            <person name="Secka A."/>
            <person name="Antonio M."/>
            <person name="Oren A."/>
            <person name="Chaudhuri R.R."/>
            <person name="La Ragione R."/>
            <person name="Hildebrand F."/>
            <person name="Pallen M.J."/>
        </authorList>
    </citation>
    <scope>NUCLEOTIDE SEQUENCE</scope>
    <source>
        <strain evidence="2">E3-2379</strain>
    </source>
</reference>
<dbReference type="HAMAP" id="MF_00652">
    <property type="entry name" value="UPF0246"/>
    <property type="match status" value="1"/>
</dbReference>
<dbReference type="PANTHER" id="PTHR30283">
    <property type="entry name" value="PEROXIDE STRESS RESPONSE PROTEIN YAAA"/>
    <property type="match status" value="1"/>
</dbReference>
<proteinExistence type="inferred from homology"/>
<sequence length="252" mass="29560">MRIIISPAKTMNVDTDTMPSSSYPQFLEKTRQILSYLQSLTYEEAKQLWKCNDKLAQLNFERIQCMDLDKAYTPAILAYEGIQYQYMAPSVFESEQWAYMEEHLRILSGFYGTLRPCDGVTPYRLEMQAKAQVEGKKDLYEFWGDTLYQNLVSETDCILNLASKEYSKCVEMYVKRDNKKIQFVTCVFAEEVNGKLVQKATMAKMARGQMVRFLAEEQIQNVEDVKKFDRMGYQFLENDSTENLYIFRKESE</sequence>
<dbReference type="PANTHER" id="PTHR30283:SF4">
    <property type="entry name" value="PEROXIDE STRESS RESISTANCE PROTEIN YAAA"/>
    <property type="match status" value="1"/>
</dbReference>
<protein>
    <recommendedName>
        <fullName evidence="1">UPF0246 protein IAC13_05680</fullName>
    </recommendedName>
</protein>
<reference evidence="2" key="1">
    <citation type="submission" date="2020-10" db="EMBL/GenBank/DDBJ databases">
        <authorList>
            <person name="Gilroy R."/>
        </authorList>
    </citation>
    <scope>NUCLEOTIDE SEQUENCE</scope>
    <source>
        <strain evidence="2">E3-2379</strain>
    </source>
</reference>
<dbReference type="GO" id="GO:0005829">
    <property type="term" value="C:cytosol"/>
    <property type="evidence" value="ECO:0007669"/>
    <property type="project" value="TreeGrafter"/>
</dbReference>
<dbReference type="NCBIfam" id="NF002543">
    <property type="entry name" value="PRK02101.1-4"/>
    <property type="match status" value="1"/>
</dbReference>
<evidence type="ECO:0000313" key="2">
    <source>
        <dbReference type="EMBL" id="MBO8463405.1"/>
    </source>
</evidence>
<dbReference type="EMBL" id="JADIML010000155">
    <property type="protein sequence ID" value="MBO8463405.1"/>
    <property type="molecule type" value="Genomic_DNA"/>
</dbReference>
<name>A0A9D9I0H5_9FIRM</name>
<dbReference type="Pfam" id="PF03883">
    <property type="entry name" value="H2O2_YaaD"/>
    <property type="match status" value="1"/>
</dbReference>
<organism evidence="2 3">
    <name type="scientific">Candidatus Scybalomonas excrementavium</name>
    <dbReference type="NCBI Taxonomy" id="2840943"/>
    <lineage>
        <taxon>Bacteria</taxon>
        <taxon>Bacillati</taxon>
        <taxon>Bacillota</taxon>
        <taxon>Clostridia</taxon>
        <taxon>Lachnospirales</taxon>
        <taxon>Lachnospiraceae</taxon>
        <taxon>Lachnospiraceae incertae sedis</taxon>
        <taxon>Candidatus Scybalomonas</taxon>
    </lineage>
</organism>
<evidence type="ECO:0000313" key="3">
    <source>
        <dbReference type="Proteomes" id="UP000823618"/>
    </source>
</evidence>
<comment type="caution">
    <text evidence="2">The sequence shown here is derived from an EMBL/GenBank/DDBJ whole genome shotgun (WGS) entry which is preliminary data.</text>
</comment>
<dbReference type="AlphaFoldDB" id="A0A9D9I0H5"/>
<evidence type="ECO:0000256" key="1">
    <source>
        <dbReference type="HAMAP-Rule" id="MF_00652"/>
    </source>
</evidence>
<dbReference type="GO" id="GO:0033194">
    <property type="term" value="P:response to hydroperoxide"/>
    <property type="evidence" value="ECO:0007669"/>
    <property type="project" value="TreeGrafter"/>
</dbReference>
<dbReference type="InterPro" id="IPR005583">
    <property type="entry name" value="YaaA"/>
</dbReference>